<gene>
    <name evidence="4" type="ORF">GGQ98_000475</name>
</gene>
<evidence type="ECO:0000313" key="4">
    <source>
        <dbReference type="EMBL" id="MBB4630870.1"/>
    </source>
</evidence>
<name>A0A7W7B0S1_9SPHN</name>
<sequence length="289" mass="31169">MRSHPVAIAFALAMLSAPAAAAEPASVPYAMPETETWDMTSADGQAFRIFVSRPSAPAPEGGYPILYVLDGNAMFAGFAEARRIQSFGSSGIDKMIVVGVGHPGEQIYDGRRMFDFTAPIETPALKQAYAGHQSGGRDRFVKFLLDELRPAIGQRYAVSPYWQSLYGHSLGGLFALHVLYSRPGAFRTIIAASPSIWWDNQSILAEEAAFRAQIEKTPGTGKASSLLLMAGEREDEGNIAGDTKALAERMAALSGQGLRSDFIMLDDETHISVPSRSVTATLRAAARQR</sequence>
<dbReference type="PANTHER" id="PTHR40841">
    <property type="entry name" value="SIDEROPHORE TRIACETYLFUSARININE C ESTERASE"/>
    <property type="match status" value="1"/>
</dbReference>
<dbReference type="PANTHER" id="PTHR40841:SF2">
    <property type="entry name" value="SIDEROPHORE-DEGRADING ESTERASE (EUROFUNG)"/>
    <property type="match status" value="1"/>
</dbReference>
<dbReference type="InterPro" id="IPR000801">
    <property type="entry name" value="Esterase-like"/>
</dbReference>
<organism evidence="4 5">
    <name type="scientific">Sphingosinicella soli</name>
    <dbReference type="NCBI Taxonomy" id="333708"/>
    <lineage>
        <taxon>Bacteria</taxon>
        <taxon>Pseudomonadati</taxon>
        <taxon>Pseudomonadota</taxon>
        <taxon>Alphaproteobacteria</taxon>
        <taxon>Sphingomonadales</taxon>
        <taxon>Sphingosinicellaceae</taxon>
        <taxon>Sphingosinicella</taxon>
    </lineage>
</organism>
<evidence type="ECO:0000313" key="5">
    <source>
        <dbReference type="Proteomes" id="UP000566324"/>
    </source>
</evidence>
<evidence type="ECO:0000256" key="3">
    <source>
        <dbReference type="SAM" id="SignalP"/>
    </source>
</evidence>
<evidence type="ECO:0000256" key="1">
    <source>
        <dbReference type="ARBA" id="ARBA00005622"/>
    </source>
</evidence>
<dbReference type="SUPFAM" id="SSF53474">
    <property type="entry name" value="alpha/beta-Hydrolases"/>
    <property type="match status" value="1"/>
</dbReference>
<reference evidence="4 5" key="1">
    <citation type="submission" date="2020-08" db="EMBL/GenBank/DDBJ databases">
        <title>Genomic Encyclopedia of Type Strains, Phase IV (KMG-IV): sequencing the most valuable type-strain genomes for metagenomic binning, comparative biology and taxonomic classification.</title>
        <authorList>
            <person name="Goeker M."/>
        </authorList>
    </citation>
    <scope>NUCLEOTIDE SEQUENCE [LARGE SCALE GENOMIC DNA]</scope>
    <source>
        <strain evidence="4 5">DSM 17328</strain>
    </source>
</reference>
<keyword evidence="2" id="KW-0378">Hydrolase</keyword>
<evidence type="ECO:0008006" key="6">
    <source>
        <dbReference type="Google" id="ProtNLM"/>
    </source>
</evidence>
<dbReference type="InterPro" id="IPR052558">
    <property type="entry name" value="Siderophore_Hydrolase_D"/>
</dbReference>
<keyword evidence="5" id="KW-1185">Reference proteome</keyword>
<feature type="chain" id="PRO_5031105053" description="Alpha/beta hydrolase" evidence="3">
    <location>
        <begin position="22"/>
        <end position="289"/>
    </location>
</feature>
<dbReference type="Proteomes" id="UP000566324">
    <property type="component" value="Unassembled WGS sequence"/>
</dbReference>
<feature type="signal peptide" evidence="3">
    <location>
        <begin position="1"/>
        <end position="21"/>
    </location>
</feature>
<accession>A0A7W7B0S1</accession>
<comment type="similarity">
    <text evidence="1">Belongs to the esterase D family.</text>
</comment>
<dbReference type="EMBL" id="JACHNZ010000003">
    <property type="protein sequence ID" value="MBB4630870.1"/>
    <property type="molecule type" value="Genomic_DNA"/>
</dbReference>
<dbReference type="RefSeq" id="WP_184064543.1">
    <property type="nucleotide sequence ID" value="NZ_JACHNZ010000003.1"/>
</dbReference>
<evidence type="ECO:0000256" key="2">
    <source>
        <dbReference type="ARBA" id="ARBA00022801"/>
    </source>
</evidence>
<dbReference type="Gene3D" id="3.40.50.1820">
    <property type="entry name" value="alpha/beta hydrolase"/>
    <property type="match status" value="1"/>
</dbReference>
<dbReference type="GO" id="GO:0016788">
    <property type="term" value="F:hydrolase activity, acting on ester bonds"/>
    <property type="evidence" value="ECO:0007669"/>
    <property type="project" value="TreeGrafter"/>
</dbReference>
<keyword evidence="3" id="KW-0732">Signal</keyword>
<protein>
    <recommendedName>
        <fullName evidence="6">Alpha/beta hydrolase</fullName>
    </recommendedName>
</protein>
<dbReference type="Pfam" id="PF00756">
    <property type="entry name" value="Esterase"/>
    <property type="match status" value="1"/>
</dbReference>
<dbReference type="AlphaFoldDB" id="A0A7W7B0S1"/>
<proteinExistence type="inferred from homology"/>
<dbReference type="InterPro" id="IPR029058">
    <property type="entry name" value="AB_hydrolase_fold"/>
</dbReference>
<comment type="caution">
    <text evidence="4">The sequence shown here is derived from an EMBL/GenBank/DDBJ whole genome shotgun (WGS) entry which is preliminary data.</text>
</comment>